<dbReference type="InterPro" id="IPR050628">
    <property type="entry name" value="SNF2_RAD54_helicase_TF"/>
</dbReference>
<feature type="compositionally biased region" description="Basic residues" evidence="10">
    <location>
        <begin position="106"/>
        <end position="117"/>
    </location>
</feature>
<dbReference type="InterPro" id="IPR001650">
    <property type="entry name" value="Helicase_C-like"/>
</dbReference>
<dbReference type="OrthoDB" id="423559at2759"/>
<dbReference type="SMART" id="SM00487">
    <property type="entry name" value="DEXDc"/>
    <property type="match status" value="1"/>
</dbReference>
<dbReference type="EMBL" id="KQ085902">
    <property type="protein sequence ID" value="KLO17670.1"/>
    <property type="molecule type" value="Genomic_DNA"/>
</dbReference>
<protein>
    <recommendedName>
        <fullName evidence="16">P-loop containing nucleoside triphosphate hydrolase protein</fullName>
    </recommendedName>
</protein>
<dbReference type="InParanoid" id="A0A0H2S002"/>
<feature type="domain" description="Helicase ATP-binding" evidence="12">
    <location>
        <begin position="424"/>
        <end position="625"/>
    </location>
</feature>
<dbReference type="InterPro" id="IPR027370">
    <property type="entry name" value="Znf-RING_euk"/>
</dbReference>
<feature type="compositionally biased region" description="Low complexity" evidence="10">
    <location>
        <begin position="290"/>
        <end position="305"/>
    </location>
</feature>
<dbReference type="GO" id="GO:0008094">
    <property type="term" value="F:ATP-dependent activity, acting on DNA"/>
    <property type="evidence" value="ECO:0007669"/>
    <property type="project" value="TreeGrafter"/>
</dbReference>
<comment type="similarity">
    <text evidence="1">Belongs to the SNF2/RAD54 helicase family.</text>
</comment>
<dbReference type="SMART" id="SM00490">
    <property type="entry name" value="HELICc"/>
    <property type="match status" value="1"/>
</dbReference>
<evidence type="ECO:0000256" key="9">
    <source>
        <dbReference type="PROSITE-ProRule" id="PRU00175"/>
    </source>
</evidence>
<keyword evidence="7" id="KW-0862">Zinc</keyword>
<dbReference type="Pfam" id="PF13445">
    <property type="entry name" value="zf-RING_UBOX"/>
    <property type="match status" value="1"/>
</dbReference>
<dbReference type="InterPro" id="IPR027417">
    <property type="entry name" value="P-loop_NTPase"/>
</dbReference>
<keyword evidence="2" id="KW-0479">Metal-binding</keyword>
<evidence type="ECO:0000256" key="7">
    <source>
        <dbReference type="ARBA" id="ARBA00022833"/>
    </source>
</evidence>
<dbReference type="InterPro" id="IPR013083">
    <property type="entry name" value="Znf_RING/FYVE/PHD"/>
</dbReference>
<dbReference type="Gene3D" id="3.30.40.10">
    <property type="entry name" value="Zinc/RING finger domain, C3HC4 (zinc finger)"/>
    <property type="match status" value="1"/>
</dbReference>
<evidence type="ECO:0008006" key="16">
    <source>
        <dbReference type="Google" id="ProtNLM"/>
    </source>
</evidence>
<dbReference type="GO" id="GO:0005737">
    <property type="term" value="C:cytoplasm"/>
    <property type="evidence" value="ECO:0007669"/>
    <property type="project" value="TreeGrafter"/>
</dbReference>
<feature type="domain" description="RING-type" evidence="11">
    <location>
        <begin position="809"/>
        <end position="860"/>
    </location>
</feature>
<dbReference type="InterPro" id="IPR017907">
    <property type="entry name" value="Znf_RING_CS"/>
</dbReference>
<dbReference type="CDD" id="cd18793">
    <property type="entry name" value="SF2_C_SNF"/>
    <property type="match status" value="1"/>
</dbReference>
<dbReference type="PROSITE" id="PS00518">
    <property type="entry name" value="ZF_RING_1"/>
    <property type="match status" value="1"/>
</dbReference>
<keyword evidence="8" id="KW-0067">ATP-binding</keyword>
<evidence type="ECO:0000256" key="8">
    <source>
        <dbReference type="ARBA" id="ARBA00022840"/>
    </source>
</evidence>
<dbReference type="Pfam" id="PF00176">
    <property type="entry name" value="SNF2-rel_dom"/>
    <property type="match status" value="1"/>
</dbReference>
<keyword evidence="3" id="KW-0547">Nucleotide-binding</keyword>
<dbReference type="GO" id="GO:0005634">
    <property type="term" value="C:nucleus"/>
    <property type="evidence" value="ECO:0007669"/>
    <property type="project" value="TreeGrafter"/>
</dbReference>
<gene>
    <name evidence="14" type="ORF">SCHPADRAFT_900413</name>
</gene>
<feature type="region of interest" description="Disordered" evidence="10">
    <location>
        <begin position="919"/>
        <end position="1018"/>
    </location>
</feature>
<evidence type="ECO:0000259" key="11">
    <source>
        <dbReference type="PROSITE" id="PS50089"/>
    </source>
</evidence>
<dbReference type="SMART" id="SM00184">
    <property type="entry name" value="RING"/>
    <property type="match status" value="1"/>
</dbReference>
<dbReference type="Proteomes" id="UP000053477">
    <property type="component" value="Unassembled WGS sequence"/>
</dbReference>
<dbReference type="InterPro" id="IPR014001">
    <property type="entry name" value="Helicase_ATP-bd"/>
</dbReference>
<keyword evidence="5" id="KW-0378">Hydrolase</keyword>
<dbReference type="Gene3D" id="3.40.50.10810">
    <property type="entry name" value="Tandem AAA-ATPase domain"/>
    <property type="match status" value="1"/>
</dbReference>
<dbReference type="PANTHER" id="PTHR45626:SF16">
    <property type="entry name" value="ATP-DEPENDENT HELICASE ULS1"/>
    <property type="match status" value="1"/>
</dbReference>
<evidence type="ECO:0000256" key="1">
    <source>
        <dbReference type="ARBA" id="ARBA00007025"/>
    </source>
</evidence>
<feature type="compositionally biased region" description="Basic and acidic residues" evidence="10">
    <location>
        <begin position="178"/>
        <end position="188"/>
    </location>
</feature>
<dbReference type="InterPro" id="IPR038718">
    <property type="entry name" value="SNF2-like_sf"/>
</dbReference>
<dbReference type="SUPFAM" id="SSF57850">
    <property type="entry name" value="RING/U-box"/>
    <property type="match status" value="1"/>
</dbReference>
<evidence type="ECO:0000256" key="10">
    <source>
        <dbReference type="SAM" id="MobiDB-lite"/>
    </source>
</evidence>
<accession>A0A0H2S002</accession>
<evidence type="ECO:0000313" key="15">
    <source>
        <dbReference type="Proteomes" id="UP000053477"/>
    </source>
</evidence>
<dbReference type="GO" id="GO:0016787">
    <property type="term" value="F:hydrolase activity"/>
    <property type="evidence" value="ECO:0007669"/>
    <property type="project" value="UniProtKB-KW"/>
</dbReference>
<dbReference type="AlphaFoldDB" id="A0A0H2S002"/>
<dbReference type="InterPro" id="IPR000330">
    <property type="entry name" value="SNF2_N"/>
</dbReference>
<dbReference type="Gene3D" id="3.40.50.300">
    <property type="entry name" value="P-loop containing nucleotide triphosphate hydrolases"/>
    <property type="match status" value="1"/>
</dbReference>
<dbReference type="PANTHER" id="PTHR45626">
    <property type="entry name" value="TRANSCRIPTION TERMINATION FACTOR 2-RELATED"/>
    <property type="match status" value="1"/>
</dbReference>
<dbReference type="GO" id="GO:0008270">
    <property type="term" value="F:zinc ion binding"/>
    <property type="evidence" value="ECO:0007669"/>
    <property type="project" value="UniProtKB-KW"/>
</dbReference>
<feature type="compositionally biased region" description="Basic residues" evidence="10">
    <location>
        <begin position="940"/>
        <end position="957"/>
    </location>
</feature>
<organism evidence="14 15">
    <name type="scientific">Schizopora paradoxa</name>
    <dbReference type="NCBI Taxonomy" id="27342"/>
    <lineage>
        <taxon>Eukaryota</taxon>
        <taxon>Fungi</taxon>
        <taxon>Dikarya</taxon>
        <taxon>Basidiomycota</taxon>
        <taxon>Agaricomycotina</taxon>
        <taxon>Agaricomycetes</taxon>
        <taxon>Hymenochaetales</taxon>
        <taxon>Schizoporaceae</taxon>
        <taxon>Schizopora</taxon>
    </lineage>
</organism>
<feature type="compositionally biased region" description="Polar residues" evidence="10">
    <location>
        <begin position="150"/>
        <end position="162"/>
    </location>
</feature>
<evidence type="ECO:0000313" key="14">
    <source>
        <dbReference type="EMBL" id="KLO17670.1"/>
    </source>
</evidence>
<dbReference type="PROSITE" id="PS51192">
    <property type="entry name" value="HELICASE_ATP_BIND_1"/>
    <property type="match status" value="1"/>
</dbReference>
<feature type="compositionally biased region" description="Basic residues" evidence="10">
    <location>
        <begin position="997"/>
        <end position="1006"/>
    </location>
</feature>
<dbReference type="Pfam" id="PF00271">
    <property type="entry name" value="Helicase_C"/>
    <property type="match status" value="1"/>
</dbReference>
<evidence type="ECO:0000256" key="6">
    <source>
        <dbReference type="ARBA" id="ARBA00022806"/>
    </source>
</evidence>
<name>A0A0H2S002_9AGAM</name>
<feature type="region of interest" description="Disordered" evidence="10">
    <location>
        <begin position="283"/>
        <end position="312"/>
    </location>
</feature>
<dbReference type="PROSITE" id="PS51194">
    <property type="entry name" value="HELICASE_CTER"/>
    <property type="match status" value="1"/>
</dbReference>
<evidence type="ECO:0000256" key="3">
    <source>
        <dbReference type="ARBA" id="ARBA00022741"/>
    </source>
</evidence>
<dbReference type="PROSITE" id="PS50089">
    <property type="entry name" value="ZF_RING_2"/>
    <property type="match status" value="1"/>
</dbReference>
<feature type="region of interest" description="Disordered" evidence="10">
    <location>
        <begin position="106"/>
        <end position="130"/>
    </location>
</feature>
<dbReference type="InterPro" id="IPR001841">
    <property type="entry name" value="Znf_RING"/>
</dbReference>
<dbReference type="STRING" id="27342.A0A0H2S002"/>
<evidence type="ECO:0000259" key="13">
    <source>
        <dbReference type="PROSITE" id="PS51194"/>
    </source>
</evidence>
<reference evidence="14 15" key="1">
    <citation type="submission" date="2015-04" db="EMBL/GenBank/DDBJ databases">
        <title>Complete genome sequence of Schizopora paradoxa KUC8140, a cosmopolitan wood degrader in East Asia.</title>
        <authorList>
            <consortium name="DOE Joint Genome Institute"/>
            <person name="Min B."/>
            <person name="Park H."/>
            <person name="Jang Y."/>
            <person name="Kim J.-J."/>
            <person name="Kim K.H."/>
            <person name="Pangilinan J."/>
            <person name="Lipzen A."/>
            <person name="Riley R."/>
            <person name="Grigoriev I.V."/>
            <person name="Spatafora J.W."/>
            <person name="Choi I.-G."/>
        </authorList>
    </citation>
    <scope>NUCLEOTIDE SEQUENCE [LARGE SCALE GENOMIC DNA]</scope>
    <source>
        <strain evidence="14 15">KUC8140</strain>
    </source>
</reference>
<keyword evidence="4 9" id="KW-0863">Zinc-finger</keyword>
<feature type="compositionally biased region" description="Acidic residues" evidence="10">
    <location>
        <begin position="961"/>
        <end position="979"/>
    </location>
</feature>
<dbReference type="GO" id="GO:0005524">
    <property type="term" value="F:ATP binding"/>
    <property type="evidence" value="ECO:0007669"/>
    <property type="project" value="UniProtKB-KW"/>
</dbReference>
<dbReference type="CDD" id="cd18008">
    <property type="entry name" value="DEXDc_SHPRH-like"/>
    <property type="match status" value="1"/>
</dbReference>
<feature type="compositionally biased region" description="Low complexity" evidence="10">
    <location>
        <begin position="118"/>
        <end position="130"/>
    </location>
</feature>
<dbReference type="GO" id="GO:0004386">
    <property type="term" value="F:helicase activity"/>
    <property type="evidence" value="ECO:0007669"/>
    <property type="project" value="UniProtKB-KW"/>
</dbReference>
<evidence type="ECO:0000259" key="12">
    <source>
        <dbReference type="PROSITE" id="PS51192"/>
    </source>
</evidence>
<feature type="region of interest" description="Disordered" evidence="10">
    <location>
        <begin position="149"/>
        <end position="214"/>
    </location>
</feature>
<proteinExistence type="inferred from homology"/>
<evidence type="ECO:0000256" key="4">
    <source>
        <dbReference type="ARBA" id="ARBA00022771"/>
    </source>
</evidence>
<keyword evidence="15" id="KW-1185">Reference proteome</keyword>
<dbReference type="GO" id="GO:0000724">
    <property type="term" value="P:double-strand break repair via homologous recombination"/>
    <property type="evidence" value="ECO:0007669"/>
    <property type="project" value="TreeGrafter"/>
</dbReference>
<dbReference type="SUPFAM" id="SSF52540">
    <property type="entry name" value="P-loop containing nucleoside triphosphate hydrolases"/>
    <property type="match status" value="2"/>
</dbReference>
<keyword evidence="6" id="KW-0347">Helicase</keyword>
<evidence type="ECO:0000256" key="2">
    <source>
        <dbReference type="ARBA" id="ARBA00022723"/>
    </source>
</evidence>
<feature type="domain" description="Helicase C-terminal" evidence="13">
    <location>
        <begin position="1054"/>
        <end position="1220"/>
    </location>
</feature>
<dbReference type="InterPro" id="IPR049730">
    <property type="entry name" value="SNF2/RAD54-like_C"/>
</dbReference>
<evidence type="ECO:0000256" key="5">
    <source>
        <dbReference type="ARBA" id="ARBA00022801"/>
    </source>
</evidence>
<sequence>MSSPPSEAQLLSLAKQQLGYASSAPDAIVPAGYVKELKKHLEILPEDSNFNVIPQPGIGFGAIICLEEGCAKATVLLTKNEKLPDGGIKSGFGTLSAYRSHARSNVHKAGRLKRIKKSAGSSSSTLATLTSASGPKRLSILSALDRIDTPTGQPAANLQPHASAQAPRKRLSDGVPAGREDAENDFRRMLQQAPLPKRRKSDDQEEKSVLSPRDANVSIAGGFSNLENHAQQYEAAAQAPGVFGRFQLVKPEPSPDTLSSSGLLANLSQTQGENVALRKRLLAKPRYDTSSSDRSSSPAPMASSSKVQLDDHLPDPLQAALRGDLMYNLMEEPNGADDESDDDIRFDADGNYYGRGRDRFRGPVANPGDLHNFFLEAGNAEQFDGNASVNDALKKLKLSDLTSSFCGMKIRLMPHQAIGVAWMLEKEKTLNGGILADEMGLGKTVQMISTIMANKSTDPAVKTTLIIAPVALLDQWKLEIELKTNYALKCLIYHGASKVRQKKEIQKHDVVLTSFSTLALEWPDPELEEKKKAKKTTRKKDDFIASDSEEDMKNKKLKFKDKGLLLKIHWHRVVLDEAQNIKNKRTRISRAVTMLESKYKWCLTGTPITNSLTDAYPLLRFLQIRPWYDWDEFNAHVARHEVKFPKLATNKLQAIFASCLLRRKKDSLLDGKRLVELPDKTVSLIKLEFTEEEREVYRMVETRSQQIFNRYLRAGTVLKNYYQVLVMLLRLRQVCSHTSLITEDDSEDILIVDEDGDDTINRKEELFHVQTMLGREFVSKLKLKLKDIALERMEAEKKSADATIENEECPVCFDNMTDAVVTPCMHFFCRDCLMNVLATPHAADPDQAMKANERPCPACRSPVCREKVFSRKIFEPTDEELELIDKKDEEDAKPFKFAKQDKAAAPDQDEEMPDIFQLIHKGNGSGSQASASKSKEGKSSKGKGKGKGKAVKKRTKRAIIDSDEDEDEDDAMDSDDSLDDFIVHSDEDEEMKDDKKKLKRLHKRKPSKADSNSDSEIEETYDEVIIGPGKSRAERDIEVIKTLPKTLPSTKMMSMMESILKWQEEFPDEKVMVISQWTQCLDLVSNYLNTKEIEHVRYQGNMNREKRDKAVRAFMTNKRARIMLMSLKCGGVGLNLTRANRVISMDLGWSEAVESQAFDRVHRLGQERPVFVNRLVIQNTVEDRVLAMQERKKNLADGSLGEGNGKKIGRLSVRELANLFGLDASGRVLKP</sequence>